<dbReference type="AlphaFoldDB" id="A0A2M7Z6K2"/>
<organism evidence="2 3">
    <name type="scientific">Candidatus Magasanikbacteria bacterium CG_4_9_14_3_um_filter_32_9</name>
    <dbReference type="NCBI Taxonomy" id="1974644"/>
    <lineage>
        <taxon>Bacteria</taxon>
        <taxon>Candidatus Magasanikiibacteriota</taxon>
    </lineage>
</organism>
<dbReference type="InterPro" id="IPR029063">
    <property type="entry name" value="SAM-dependent_MTases_sf"/>
</dbReference>
<dbReference type="InterPro" id="IPR013216">
    <property type="entry name" value="Methyltransf_11"/>
</dbReference>
<proteinExistence type="predicted"/>
<dbReference type="Pfam" id="PF08241">
    <property type="entry name" value="Methyltransf_11"/>
    <property type="match status" value="1"/>
</dbReference>
<comment type="caution">
    <text evidence="2">The sequence shown here is derived from an EMBL/GenBank/DDBJ whole genome shotgun (WGS) entry which is preliminary data.</text>
</comment>
<dbReference type="Proteomes" id="UP000230843">
    <property type="component" value="Unassembled WGS sequence"/>
</dbReference>
<dbReference type="Gene3D" id="3.40.50.150">
    <property type="entry name" value="Vaccinia Virus protein VP39"/>
    <property type="match status" value="1"/>
</dbReference>
<reference evidence="3" key="1">
    <citation type="submission" date="2017-09" db="EMBL/GenBank/DDBJ databases">
        <title>Depth-based differentiation of microbial function through sediment-hosted aquifers and enrichment of novel symbionts in the deep terrestrial subsurface.</title>
        <authorList>
            <person name="Probst A.J."/>
            <person name="Ladd B."/>
            <person name="Jarett J.K."/>
            <person name="Geller-Mcgrath D.E."/>
            <person name="Sieber C.M.K."/>
            <person name="Emerson J.B."/>
            <person name="Anantharaman K."/>
            <person name="Thomas B.C."/>
            <person name="Malmstrom R."/>
            <person name="Stieglmeier M."/>
            <person name="Klingl A."/>
            <person name="Woyke T."/>
            <person name="Ryan C.M."/>
            <person name="Banfield J.F."/>
        </authorList>
    </citation>
    <scope>NUCLEOTIDE SEQUENCE [LARGE SCALE GENOMIC DNA]</scope>
</reference>
<dbReference type="GO" id="GO:0032259">
    <property type="term" value="P:methylation"/>
    <property type="evidence" value="ECO:0007669"/>
    <property type="project" value="UniProtKB-KW"/>
</dbReference>
<keyword evidence="2" id="KW-0808">Transferase</keyword>
<accession>A0A2M7Z6K2</accession>
<keyword evidence="2" id="KW-0489">Methyltransferase</keyword>
<evidence type="ECO:0000313" key="3">
    <source>
        <dbReference type="Proteomes" id="UP000230843"/>
    </source>
</evidence>
<dbReference type="GO" id="GO:0008757">
    <property type="term" value="F:S-adenosylmethionine-dependent methyltransferase activity"/>
    <property type="evidence" value="ECO:0007669"/>
    <property type="project" value="InterPro"/>
</dbReference>
<gene>
    <name evidence="2" type="ORF">CO137_02820</name>
</gene>
<name>A0A2M7Z6K2_9BACT</name>
<protein>
    <submittedName>
        <fullName evidence="2">Methyltransferase</fullName>
    </submittedName>
</protein>
<sequence>MRLKYKLIKSKNFLKKFPKLISLMRCIRRKIFKSRIIYFLQSSTKPLSDYYGFDRGKPIDRFYIDNFLEDNKDDIKGVCLELLNNNYTIQYGGAKVTKSDILDLDEANSKATIIDDLRKLEKISDNIYDCIILTQVLQFIDKIDEAISECYRILNKNGVLLVTLPAISRIDCVAGVEGDFWRFTEASTKYLFKKKFDSQNISIITKGNVRAGIYFYAGLAQEDILRDSLKKDDQNFPVIITIKAIKK</sequence>
<dbReference type="CDD" id="cd02440">
    <property type="entry name" value="AdoMet_MTases"/>
    <property type="match status" value="1"/>
</dbReference>
<dbReference type="SUPFAM" id="SSF53335">
    <property type="entry name" value="S-adenosyl-L-methionine-dependent methyltransferases"/>
    <property type="match status" value="1"/>
</dbReference>
<feature type="domain" description="Methyltransferase type 11" evidence="1">
    <location>
        <begin position="113"/>
        <end position="161"/>
    </location>
</feature>
<dbReference type="EMBL" id="PFVJ01000059">
    <property type="protein sequence ID" value="PJA89702.1"/>
    <property type="molecule type" value="Genomic_DNA"/>
</dbReference>
<evidence type="ECO:0000313" key="2">
    <source>
        <dbReference type="EMBL" id="PJA89702.1"/>
    </source>
</evidence>
<evidence type="ECO:0000259" key="1">
    <source>
        <dbReference type="Pfam" id="PF08241"/>
    </source>
</evidence>